<comment type="similarity">
    <text evidence="3 15">Belongs to the CDP-alcohol phosphatidyltransferase class-I family.</text>
</comment>
<protein>
    <recommendedName>
        <fullName evidence="5">CDP-diacylglycerol--serine O-phosphatidyltransferase</fullName>
        <ecNumber evidence="4">2.7.8.8</ecNumber>
    </recommendedName>
    <alternativeName>
        <fullName evidence="14">Phosphatidylserine synthase</fullName>
    </alternativeName>
</protein>
<dbReference type="NCBIfam" id="TIGR00473">
    <property type="entry name" value="pssA"/>
    <property type="match status" value="1"/>
</dbReference>
<accession>A0ABZ0IKH4</accession>
<evidence type="ECO:0000256" key="13">
    <source>
        <dbReference type="ARBA" id="ARBA00023264"/>
    </source>
</evidence>
<dbReference type="Proteomes" id="UP001302349">
    <property type="component" value="Chromosome"/>
</dbReference>
<feature type="transmembrane region" description="Helical" evidence="16">
    <location>
        <begin position="123"/>
        <end position="145"/>
    </location>
</feature>
<evidence type="ECO:0000313" key="17">
    <source>
        <dbReference type="EMBL" id="WOK05520.1"/>
    </source>
</evidence>
<keyword evidence="12" id="KW-0594">Phospholipid biosynthesis</keyword>
<dbReference type="PROSITE" id="PS51257">
    <property type="entry name" value="PROKAR_LIPOPROTEIN"/>
    <property type="match status" value="1"/>
</dbReference>
<dbReference type="Gene3D" id="1.20.120.1760">
    <property type="match status" value="1"/>
</dbReference>
<organism evidence="17 18">
    <name type="scientific">Imperialibacter roseus</name>
    <dbReference type="NCBI Taxonomy" id="1324217"/>
    <lineage>
        <taxon>Bacteria</taxon>
        <taxon>Pseudomonadati</taxon>
        <taxon>Bacteroidota</taxon>
        <taxon>Cytophagia</taxon>
        <taxon>Cytophagales</taxon>
        <taxon>Flammeovirgaceae</taxon>
        <taxon>Imperialibacter</taxon>
    </lineage>
</organism>
<comment type="subcellular location">
    <subcellularLocation>
        <location evidence="2">Endomembrane system</location>
        <topology evidence="2">Multi-pass membrane protein</topology>
    </subcellularLocation>
</comment>
<dbReference type="Pfam" id="PF01066">
    <property type="entry name" value="CDP-OH_P_transf"/>
    <property type="match status" value="1"/>
</dbReference>
<feature type="transmembrane region" description="Helical" evidence="16">
    <location>
        <begin position="33"/>
        <end position="55"/>
    </location>
</feature>
<comment type="catalytic activity">
    <reaction evidence="1">
        <text>a CDP-1,2-diacyl-sn-glycerol + L-serine = a 1,2-diacyl-sn-glycero-3-phospho-L-serine + CMP + H(+)</text>
        <dbReference type="Rhea" id="RHEA:16913"/>
        <dbReference type="ChEBI" id="CHEBI:15378"/>
        <dbReference type="ChEBI" id="CHEBI:33384"/>
        <dbReference type="ChEBI" id="CHEBI:57262"/>
        <dbReference type="ChEBI" id="CHEBI:58332"/>
        <dbReference type="ChEBI" id="CHEBI:60377"/>
        <dbReference type="EC" id="2.7.8.8"/>
    </reaction>
</comment>
<keyword evidence="10" id="KW-0443">Lipid metabolism</keyword>
<dbReference type="RefSeq" id="WP_317488281.1">
    <property type="nucleotide sequence ID" value="NZ_CP136051.1"/>
</dbReference>
<keyword evidence="7 15" id="KW-0808">Transferase</keyword>
<dbReference type="InterPro" id="IPR000462">
    <property type="entry name" value="CDP-OH_P_trans"/>
</dbReference>
<evidence type="ECO:0000256" key="16">
    <source>
        <dbReference type="SAM" id="Phobius"/>
    </source>
</evidence>
<feature type="transmembrane region" description="Helical" evidence="16">
    <location>
        <begin position="7"/>
        <end position="27"/>
    </location>
</feature>
<evidence type="ECO:0000256" key="7">
    <source>
        <dbReference type="ARBA" id="ARBA00022679"/>
    </source>
</evidence>
<evidence type="ECO:0000313" key="18">
    <source>
        <dbReference type="Proteomes" id="UP001302349"/>
    </source>
</evidence>
<feature type="transmembrane region" description="Helical" evidence="16">
    <location>
        <begin position="151"/>
        <end position="176"/>
    </location>
</feature>
<gene>
    <name evidence="17" type="primary">pssA</name>
    <name evidence="17" type="ORF">RT717_20815</name>
</gene>
<evidence type="ECO:0000256" key="11">
    <source>
        <dbReference type="ARBA" id="ARBA00023136"/>
    </source>
</evidence>
<evidence type="ECO:0000256" key="3">
    <source>
        <dbReference type="ARBA" id="ARBA00010441"/>
    </source>
</evidence>
<dbReference type="InterPro" id="IPR043130">
    <property type="entry name" value="CDP-OH_PTrfase_TM_dom"/>
</dbReference>
<evidence type="ECO:0000256" key="1">
    <source>
        <dbReference type="ARBA" id="ARBA00000287"/>
    </source>
</evidence>
<dbReference type="PANTHER" id="PTHR14269:SF61">
    <property type="entry name" value="CDP-DIACYLGLYCEROL--SERINE O-PHOSPHATIDYLTRANSFERASE"/>
    <property type="match status" value="1"/>
</dbReference>
<proteinExistence type="inferred from homology"/>
<reference evidence="17 18" key="1">
    <citation type="journal article" date="2023" name="Microbiol. Resour. Announc.">
        <title>Complete Genome Sequence of Imperialibacter roseus strain P4T.</title>
        <authorList>
            <person name="Tizabi D.R."/>
            <person name="Bachvaroff T."/>
            <person name="Hill R.T."/>
        </authorList>
    </citation>
    <scope>NUCLEOTIDE SEQUENCE [LARGE SCALE GENOMIC DNA]</scope>
    <source>
        <strain evidence="17 18">P4T</strain>
    </source>
</reference>
<keyword evidence="11 16" id="KW-0472">Membrane</keyword>
<evidence type="ECO:0000256" key="2">
    <source>
        <dbReference type="ARBA" id="ARBA00004127"/>
    </source>
</evidence>
<name>A0ABZ0IKH4_9BACT</name>
<dbReference type="InterPro" id="IPR004533">
    <property type="entry name" value="CDP-diaglyc--ser_O-PTrfase"/>
</dbReference>
<dbReference type="PROSITE" id="PS00379">
    <property type="entry name" value="CDP_ALCOHOL_P_TRANSF"/>
    <property type="match status" value="1"/>
</dbReference>
<dbReference type="PANTHER" id="PTHR14269">
    <property type="entry name" value="CDP-DIACYLGLYCEROL--GLYCEROL-3-PHOSPHATE 3-PHOSPHATIDYLTRANSFERASE-RELATED"/>
    <property type="match status" value="1"/>
</dbReference>
<evidence type="ECO:0000256" key="4">
    <source>
        <dbReference type="ARBA" id="ARBA00013174"/>
    </source>
</evidence>
<sequence length="230" mass="24875">MKIKAQVPNILTAGNLVCGCIGIVIVLSGKVEMAPVAVVMAAVFDFFDGFAARALKVSSAIGKELDSLADMVSFGVLPAVTVYQLLKTSQTNEFLPYIAFLIAVFSAFRLAQFNIDTRQSDKFIGVPTPANALFFTCLVWTAGAFPIVVNTYVLVGLTLLFSWLLVSPFEMIALKFKSFGWAGNQPKYLVILMAMLVIVIGGYTLLPLAILLYVLTSILSHLFQTKSSAS</sequence>
<dbReference type="GO" id="GO:0003882">
    <property type="term" value="F:CDP-diacylglycerol-serine O-phosphatidyltransferase activity"/>
    <property type="evidence" value="ECO:0007669"/>
    <property type="project" value="UniProtKB-EC"/>
</dbReference>
<keyword evidence="13" id="KW-1208">Phospholipid metabolism</keyword>
<keyword evidence="8 16" id="KW-0812">Transmembrane</keyword>
<dbReference type="EMBL" id="CP136051">
    <property type="protein sequence ID" value="WOK05520.1"/>
    <property type="molecule type" value="Genomic_DNA"/>
</dbReference>
<dbReference type="InterPro" id="IPR048254">
    <property type="entry name" value="CDP_ALCOHOL_P_TRANSF_CS"/>
</dbReference>
<evidence type="ECO:0000256" key="14">
    <source>
        <dbReference type="ARBA" id="ARBA00032361"/>
    </source>
</evidence>
<evidence type="ECO:0000256" key="6">
    <source>
        <dbReference type="ARBA" id="ARBA00022516"/>
    </source>
</evidence>
<evidence type="ECO:0000256" key="8">
    <source>
        <dbReference type="ARBA" id="ARBA00022692"/>
    </source>
</evidence>
<dbReference type="EC" id="2.7.8.8" evidence="4"/>
<evidence type="ECO:0000256" key="12">
    <source>
        <dbReference type="ARBA" id="ARBA00023209"/>
    </source>
</evidence>
<keyword evidence="9 16" id="KW-1133">Transmembrane helix</keyword>
<evidence type="ECO:0000256" key="9">
    <source>
        <dbReference type="ARBA" id="ARBA00022989"/>
    </source>
</evidence>
<keyword evidence="6" id="KW-0444">Lipid biosynthesis</keyword>
<keyword evidence="18" id="KW-1185">Reference proteome</keyword>
<evidence type="ECO:0000256" key="5">
    <source>
        <dbReference type="ARBA" id="ARBA00017171"/>
    </source>
</evidence>
<feature type="transmembrane region" description="Helical" evidence="16">
    <location>
        <begin position="188"/>
        <end position="215"/>
    </location>
</feature>
<evidence type="ECO:0000256" key="15">
    <source>
        <dbReference type="RuleBase" id="RU003750"/>
    </source>
</evidence>
<feature type="transmembrane region" description="Helical" evidence="16">
    <location>
        <begin position="94"/>
        <end position="111"/>
    </location>
</feature>
<evidence type="ECO:0000256" key="10">
    <source>
        <dbReference type="ARBA" id="ARBA00023098"/>
    </source>
</evidence>
<dbReference type="InterPro" id="IPR050324">
    <property type="entry name" value="CDP-alcohol_PTase-I"/>
</dbReference>